<reference evidence="3" key="2">
    <citation type="submission" date="2015-01" db="EMBL/GenBank/DDBJ databases">
        <title>Evolutionary Origins and Diversification of the Mycorrhizal Mutualists.</title>
        <authorList>
            <consortium name="DOE Joint Genome Institute"/>
            <consortium name="Mycorrhizal Genomics Consortium"/>
            <person name="Kohler A."/>
            <person name="Kuo A."/>
            <person name="Nagy L.G."/>
            <person name="Floudas D."/>
            <person name="Copeland A."/>
            <person name="Barry K.W."/>
            <person name="Cichocki N."/>
            <person name="Veneault-Fourrey C."/>
            <person name="LaButti K."/>
            <person name="Lindquist E.A."/>
            <person name="Lipzen A."/>
            <person name="Lundell T."/>
            <person name="Morin E."/>
            <person name="Murat C."/>
            <person name="Riley R."/>
            <person name="Ohm R."/>
            <person name="Sun H."/>
            <person name="Tunlid A."/>
            <person name="Henrissat B."/>
            <person name="Grigoriev I.V."/>
            <person name="Hibbett D.S."/>
            <person name="Martin F."/>
        </authorList>
    </citation>
    <scope>NUCLEOTIDE SEQUENCE [LARGE SCALE GENOMIC DNA]</scope>
    <source>
        <strain evidence="3">Marx 270</strain>
    </source>
</reference>
<sequence length="73" mass="8386">MVRARINGVPFVPDVPVRLHPDQKGGGGTKIRLYGTPEPRPRMQVTPFDDTTKWVRFCQGRSIQRHIDIFVRS</sequence>
<dbReference type="AlphaFoldDB" id="A0A0C3JMH4"/>
<dbReference type="OrthoDB" id="10587808at2759"/>
<dbReference type="InParanoid" id="A0A0C3JMH4"/>
<accession>A0A0C3JMH4</accession>
<dbReference type="EMBL" id="KN831952">
    <property type="protein sequence ID" value="KIO10348.1"/>
    <property type="molecule type" value="Genomic_DNA"/>
</dbReference>
<evidence type="ECO:0000313" key="3">
    <source>
        <dbReference type="Proteomes" id="UP000054217"/>
    </source>
</evidence>
<name>A0A0C3JMH4_PISTI</name>
<feature type="region of interest" description="Disordered" evidence="1">
    <location>
        <begin position="17"/>
        <end position="46"/>
    </location>
</feature>
<evidence type="ECO:0000256" key="1">
    <source>
        <dbReference type="SAM" id="MobiDB-lite"/>
    </source>
</evidence>
<protein>
    <submittedName>
        <fullName evidence="2">Uncharacterized protein</fullName>
    </submittedName>
</protein>
<dbReference type="HOGENOM" id="CLU_2705866_0_0_1"/>
<gene>
    <name evidence="2" type="ORF">M404DRAFT_995545</name>
</gene>
<keyword evidence="3" id="KW-1185">Reference proteome</keyword>
<proteinExistence type="predicted"/>
<organism evidence="2 3">
    <name type="scientific">Pisolithus tinctorius Marx 270</name>
    <dbReference type="NCBI Taxonomy" id="870435"/>
    <lineage>
        <taxon>Eukaryota</taxon>
        <taxon>Fungi</taxon>
        <taxon>Dikarya</taxon>
        <taxon>Basidiomycota</taxon>
        <taxon>Agaricomycotina</taxon>
        <taxon>Agaricomycetes</taxon>
        <taxon>Agaricomycetidae</taxon>
        <taxon>Boletales</taxon>
        <taxon>Sclerodermatineae</taxon>
        <taxon>Pisolithaceae</taxon>
        <taxon>Pisolithus</taxon>
    </lineage>
</organism>
<dbReference type="Proteomes" id="UP000054217">
    <property type="component" value="Unassembled WGS sequence"/>
</dbReference>
<reference evidence="2 3" key="1">
    <citation type="submission" date="2014-04" db="EMBL/GenBank/DDBJ databases">
        <authorList>
            <consortium name="DOE Joint Genome Institute"/>
            <person name="Kuo A."/>
            <person name="Kohler A."/>
            <person name="Costa M.D."/>
            <person name="Nagy L.G."/>
            <person name="Floudas D."/>
            <person name="Copeland A."/>
            <person name="Barry K.W."/>
            <person name="Cichocki N."/>
            <person name="Veneault-Fourrey C."/>
            <person name="LaButti K."/>
            <person name="Lindquist E.A."/>
            <person name="Lipzen A."/>
            <person name="Lundell T."/>
            <person name="Morin E."/>
            <person name="Murat C."/>
            <person name="Sun H."/>
            <person name="Tunlid A."/>
            <person name="Henrissat B."/>
            <person name="Grigoriev I.V."/>
            <person name="Hibbett D.S."/>
            <person name="Martin F."/>
            <person name="Nordberg H.P."/>
            <person name="Cantor M.N."/>
            <person name="Hua S.X."/>
        </authorList>
    </citation>
    <scope>NUCLEOTIDE SEQUENCE [LARGE SCALE GENOMIC DNA]</scope>
    <source>
        <strain evidence="2 3">Marx 270</strain>
    </source>
</reference>
<evidence type="ECO:0000313" key="2">
    <source>
        <dbReference type="EMBL" id="KIO10348.1"/>
    </source>
</evidence>